<dbReference type="AlphaFoldDB" id="A0AAW1NTJ3"/>
<dbReference type="EMBL" id="JALJOQ010000144">
    <property type="protein sequence ID" value="KAK9794020.1"/>
    <property type="molecule type" value="Genomic_DNA"/>
</dbReference>
<accession>A0AAW1NTJ3</accession>
<comment type="caution">
    <text evidence="1">The sequence shown here is derived from an EMBL/GenBank/DDBJ whole genome shotgun (WGS) entry which is preliminary data.</text>
</comment>
<sequence>MAVRLWRGRLRCTYLLLLGGRSIGREHLLLPPRPFQGWCMRVEAAATGGLGSGAQETRLHNSLTSSVRT</sequence>
<organism evidence="1 2">
    <name type="scientific">Symbiochloris irregularis</name>
    <dbReference type="NCBI Taxonomy" id="706552"/>
    <lineage>
        <taxon>Eukaryota</taxon>
        <taxon>Viridiplantae</taxon>
        <taxon>Chlorophyta</taxon>
        <taxon>core chlorophytes</taxon>
        <taxon>Trebouxiophyceae</taxon>
        <taxon>Trebouxiales</taxon>
        <taxon>Trebouxiaceae</taxon>
        <taxon>Symbiochloris</taxon>
    </lineage>
</organism>
<evidence type="ECO:0000313" key="2">
    <source>
        <dbReference type="Proteomes" id="UP001465755"/>
    </source>
</evidence>
<protein>
    <recommendedName>
        <fullName evidence="3">Secreted protein</fullName>
    </recommendedName>
</protein>
<name>A0AAW1NTJ3_9CHLO</name>
<keyword evidence="2" id="KW-1185">Reference proteome</keyword>
<reference evidence="1 2" key="1">
    <citation type="journal article" date="2024" name="Nat. Commun.">
        <title>Phylogenomics reveals the evolutionary origins of lichenization in chlorophyte algae.</title>
        <authorList>
            <person name="Puginier C."/>
            <person name="Libourel C."/>
            <person name="Otte J."/>
            <person name="Skaloud P."/>
            <person name="Haon M."/>
            <person name="Grisel S."/>
            <person name="Petersen M."/>
            <person name="Berrin J.G."/>
            <person name="Delaux P.M."/>
            <person name="Dal Grande F."/>
            <person name="Keller J."/>
        </authorList>
    </citation>
    <scope>NUCLEOTIDE SEQUENCE [LARGE SCALE GENOMIC DNA]</scope>
    <source>
        <strain evidence="1 2">SAG 2036</strain>
    </source>
</reference>
<dbReference type="Proteomes" id="UP001465755">
    <property type="component" value="Unassembled WGS sequence"/>
</dbReference>
<evidence type="ECO:0008006" key="3">
    <source>
        <dbReference type="Google" id="ProtNLM"/>
    </source>
</evidence>
<gene>
    <name evidence="1" type="ORF">WJX73_003356</name>
</gene>
<proteinExistence type="predicted"/>
<evidence type="ECO:0000313" key="1">
    <source>
        <dbReference type="EMBL" id="KAK9794020.1"/>
    </source>
</evidence>